<feature type="signal peptide" evidence="9">
    <location>
        <begin position="1"/>
        <end position="29"/>
    </location>
</feature>
<keyword evidence="7" id="KW-0460">Magnesium</keyword>
<dbReference type="EMBL" id="WNKQ01000011">
    <property type="protein sequence ID" value="KAF5848181.1"/>
    <property type="molecule type" value="Genomic_DNA"/>
</dbReference>
<dbReference type="Gene3D" id="3.30.460.10">
    <property type="entry name" value="Beta Polymerase, domain 2"/>
    <property type="match status" value="1"/>
</dbReference>
<dbReference type="InterPro" id="IPR043519">
    <property type="entry name" value="NT_sf"/>
</dbReference>
<dbReference type="GO" id="GO:0010605">
    <property type="term" value="P:negative regulation of macromolecule metabolic process"/>
    <property type="evidence" value="ECO:0007669"/>
    <property type="project" value="UniProtKB-ARBA"/>
</dbReference>
<feature type="chain" id="PRO_5034819721" description="polynucleotide adenylyltransferase" evidence="9">
    <location>
        <begin position="30"/>
        <end position="1529"/>
    </location>
</feature>
<feature type="compositionally biased region" description="Basic and acidic residues" evidence="8">
    <location>
        <begin position="353"/>
        <end position="363"/>
    </location>
</feature>
<feature type="compositionally biased region" description="Polar residues" evidence="8">
    <location>
        <begin position="1453"/>
        <end position="1474"/>
    </location>
</feature>
<reference evidence="12" key="1">
    <citation type="submission" date="2019-11" db="EMBL/GenBank/DDBJ databases">
        <title>Bipolaris sorokiniana Genome sequencing.</title>
        <authorList>
            <person name="Wang H."/>
        </authorList>
    </citation>
    <scope>NUCLEOTIDE SEQUENCE</scope>
</reference>
<keyword evidence="6" id="KW-0479">Metal-binding</keyword>
<feature type="region of interest" description="Disordered" evidence="8">
    <location>
        <begin position="835"/>
        <end position="912"/>
    </location>
</feature>
<evidence type="ECO:0000256" key="3">
    <source>
        <dbReference type="ARBA" id="ARBA00008593"/>
    </source>
</evidence>
<dbReference type="InterPro" id="IPR002058">
    <property type="entry name" value="PAP_assoc"/>
</dbReference>
<evidence type="ECO:0000256" key="1">
    <source>
        <dbReference type="ARBA" id="ARBA00001936"/>
    </source>
</evidence>
<proteinExistence type="inferred from homology"/>
<comment type="cofactor">
    <cofactor evidence="1">
        <name>Mn(2+)</name>
        <dbReference type="ChEBI" id="CHEBI:29035"/>
    </cofactor>
</comment>
<evidence type="ECO:0000259" key="10">
    <source>
        <dbReference type="Pfam" id="PF03828"/>
    </source>
</evidence>
<dbReference type="GO" id="GO:0031123">
    <property type="term" value="P:RNA 3'-end processing"/>
    <property type="evidence" value="ECO:0007669"/>
    <property type="project" value="TreeGrafter"/>
</dbReference>
<evidence type="ECO:0000313" key="13">
    <source>
        <dbReference type="Proteomes" id="UP000624244"/>
    </source>
</evidence>
<feature type="compositionally biased region" description="Low complexity" evidence="8">
    <location>
        <begin position="1037"/>
        <end position="1047"/>
    </location>
</feature>
<keyword evidence="9" id="KW-0732">Signal</keyword>
<gene>
    <name evidence="12" type="ORF">GGP41_005583</name>
</gene>
<evidence type="ECO:0000256" key="4">
    <source>
        <dbReference type="ARBA" id="ARBA00012388"/>
    </source>
</evidence>
<dbReference type="Pfam" id="PF03828">
    <property type="entry name" value="PAP_assoc"/>
    <property type="match status" value="1"/>
</dbReference>
<dbReference type="Gene3D" id="1.10.1410.10">
    <property type="match status" value="1"/>
</dbReference>
<feature type="region of interest" description="Disordered" evidence="8">
    <location>
        <begin position="1022"/>
        <end position="1085"/>
    </location>
</feature>
<accession>A0A8H5ZF73</accession>
<comment type="cofactor">
    <cofactor evidence="2">
        <name>Mg(2+)</name>
        <dbReference type="ChEBI" id="CHEBI:18420"/>
    </cofactor>
</comment>
<feature type="compositionally biased region" description="Gly residues" evidence="8">
    <location>
        <begin position="864"/>
        <end position="873"/>
    </location>
</feature>
<feature type="region of interest" description="Disordered" evidence="8">
    <location>
        <begin position="1193"/>
        <end position="1267"/>
    </location>
</feature>
<feature type="compositionally biased region" description="Polar residues" evidence="8">
    <location>
        <begin position="975"/>
        <end position="993"/>
    </location>
</feature>
<evidence type="ECO:0000256" key="5">
    <source>
        <dbReference type="ARBA" id="ARBA00022679"/>
    </source>
</evidence>
<feature type="compositionally biased region" description="Low complexity" evidence="8">
    <location>
        <begin position="882"/>
        <end position="891"/>
    </location>
</feature>
<comment type="caution">
    <text evidence="12">The sequence shown here is derived from an EMBL/GenBank/DDBJ whole genome shotgun (WGS) entry which is preliminary data.</text>
</comment>
<evidence type="ECO:0000313" key="12">
    <source>
        <dbReference type="EMBL" id="KAF5848181.1"/>
    </source>
</evidence>
<feature type="compositionally biased region" description="Polar residues" evidence="8">
    <location>
        <begin position="408"/>
        <end position="419"/>
    </location>
</feature>
<dbReference type="GO" id="GO:1990817">
    <property type="term" value="F:poly(A) RNA polymerase activity"/>
    <property type="evidence" value="ECO:0007669"/>
    <property type="project" value="UniProtKB-EC"/>
</dbReference>
<dbReference type="InterPro" id="IPR054708">
    <property type="entry name" value="MTPAP-like_central"/>
</dbReference>
<dbReference type="CDD" id="cd05402">
    <property type="entry name" value="NT_PAP_TUTase"/>
    <property type="match status" value="1"/>
</dbReference>
<name>A0A8H5ZF73_COCSA</name>
<feature type="region of interest" description="Disordered" evidence="8">
    <location>
        <begin position="1123"/>
        <end position="1160"/>
    </location>
</feature>
<feature type="compositionally biased region" description="Polar residues" evidence="8">
    <location>
        <begin position="843"/>
        <end position="855"/>
    </location>
</feature>
<evidence type="ECO:0000256" key="9">
    <source>
        <dbReference type="SAM" id="SignalP"/>
    </source>
</evidence>
<feature type="region of interest" description="Disordered" evidence="8">
    <location>
        <begin position="322"/>
        <end position="458"/>
    </location>
</feature>
<feature type="compositionally biased region" description="Polar residues" evidence="8">
    <location>
        <begin position="364"/>
        <end position="377"/>
    </location>
</feature>
<feature type="compositionally biased region" description="Low complexity" evidence="8">
    <location>
        <begin position="953"/>
        <end position="972"/>
    </location>
</feature>
<feature type="domain" description="PAP-associated" evidence="10">
    <location>
        <begin position="729"/>
        <end position="788"/>
    </location>
</feature>
<dbReference type="EC" id="2.7.7.19" evidence="4"/>
<sequence length="1529" mass="168036">MYAIRGSSAASLPPSVLLLLLPLLLGADAAQPATVNPTLCCWKDRRELSLGHGQVPPTPAPQRRSPHVLIRLECKVHIVRREGAPVVSHGSGVGDGTRPPQSALDVALQTVALFFCTASLAVCSAHPPHPLPPASGPLISAWPAQPLSAPHSHHIVPTRPAQQGFSPAPAPAPATRSPAQFKTTLAAKAPASPTRCLALLWKHFPPSLSPYLFEQRQKPLPEYRSISPTHRPLKFMTNRRHNNPQYLYIHHPQPIHTDSRPTKDHAAALYSPTLCLPQQPLRSHLQYAQLPPYLLLHPFLQLARIDEVHQSLSHTPFPAVIVSPHSLSPPPQRDSGRTHSKKPPVKTAQAPKHTTDGHKDTKRSVPNCTPTVTSNGAPNMASKREQAAPPPLTDTQTQARPQRPSIVSHHSNSVPSTPLQVARKYNTPSRSPSPNGGLGGHSPRSVSSEANGAMPTLRPARPFKCRFETNVGMLGRRRMPYQSDEILDKAKEEPKKSLDPHEDDKLSGDMRELYDRLLPKQQDNDTRERFVKKVQRILETEFPGTQMMVHVFGSSGNMLWTSESDVDICIQTPMKRLEEMHPLAEALDKHGMERVVCIPAAKVRIVKVWDPELQLACDINVNNVAAIENTRMIKTYIQLDDRVRPLAMIIKYWTKRRILNDAGIGGTISSYTWICMILNFLQTRDPPVLPNLHELPQRARDGTTGQPSLSSFADDVGKLRGFGEKNRESLGQLLFHFFRLYGHEVDYEKETISVRQGKRIPREEKGWHPGGGQKEGVNRLCVEEPFNIERNLGNSADDYAWRGIHLEIRRAFDLLADGQQLDKVCEQFEYPPEEKSNAIFKKPQSQKAIITSSVPSRNSRGGSNSRGGRGGFSLKGQHGNSRRSSNSSNYSQGRPPFLHSPPIPASAGPEYFSFPRGIHDQLHDQLYQQYQMLEMQSNSLRAQLAAQQHAQQAHQVRAAQMHAHAVAQAQAQGRAPNSASGSPQKSPYVNGRQSPRLAERGIPPNALPQGFLYHYPGFYNPSQVDLNGSQDGSRTNPSSPSLSSSMPGVHRGVHRASNASETTSLRSHSQPPRNAAQQPVIVGYPPMPQFVDPSMFAGYPIARSSQDLLTAQATSDVPVNPMVAQQESAPSSDNGSPKDYIGYSVAEQPQPQPQPTPARSLQEYTVSAIPSFSELAQRRRRVSPEITQPLLNTALRRVTRSPSPLGGHMRSYSSGVAQPNDAVPEQRKSRVDSVRPAPVDNGPVIVNGSFPTQPRPKGDTFDTAPPEAPPSAPLAMYPDDQAIQQIQQLQARQQLVLQEMQRQKVVENMGPPIVNGSTNGHPSVGLNGMQRVPNENQQPFPAVGDAWVNYEIPNSHHSDRVEDVSPTRMVPQPQWAAPAYPNGLPPLETTNVQRAHPQEVKSATIPLLSPVFETRTPSPTATRSSELSKVVNSSNGHKSQSKSNNQQQHRRGSVTNGSNGNGKDNRNGQQQKATQNHERTNKANAGGSSPSSWQQQAPRKKGKNKKPRAPEQKAMGEPLPANAADRKGG</sequence>
<evidence type="ECO:0000256" key="6">
    <source>
        <dbReference type="ARBA" id="ARBA00022723"/>
    </source>
</evidence>
<feature type="compositionally biased region" description="Polar residues" evidence="8">
    <location>
        <begin position="1123"/>
        <end position="1135"/>
    </location>
</feature>
<protein>
    <recommendedName>
        <fullName evidence="4">polynucleotide adenylyltransferase</fullName>
        <ecNumber evidence="4">2.7.7.19</ecNumber>
    </recommendedName>
</protein>
<feature type="compositionally biased region" description="Polar residues" evidence="8">
    <location>
        <begin position="1057"/>
        <end position="1077"/>
    </location>
</feature>
<dbReference type="GO" id="GO:0046872">
    <property type="term" value="F:metal ion binding"/>
    <property type="evidence" value="ECO:0007669"/>
    <property type="project" value="UniProtKB-KW"/>
</dbReference>
<feature type="compositionally biased region" description="Polar residues" evidence="8">
    <location>
        <begin position="1482"/>
        <end position="1497"/>
    </location>
</feature>
<feature type="compositionally biased region" description="Low complexity" evidence="8">
    <location>
        <begin position="1414"/>
        <end position="1425"/>
    </location>
</feature>
<evidence type="ECO:0000256" key="7">
    <source>
        <dbReference type="ARBA" id="ARBA00022842"/>
    </source>
</evidence>
<feature type="region of interest" description="Disordered" evidence="8">
    <location>
        <begin position="953"/>
        <end position="1005"/>
    </location>
</feature>
<organism evidence="12 13">
    <name type="scientific">Cochliobolus sativus</name>
    <name type="common">Common root rot and spot blotch fungus</name>
    <name type="synonym">Bipolaris sorokiniana</name>
    <dbReference type="NCBI Taxonomy" id="45130"/>
    <lineage>
        <taxon>Eukaryota</taxon>
        <taxon>Fungi</taxon>
        <taxon>Dikarya</taxon>
        <taxon>Ascomycota</taxon>
        <taxon>Pezizomycotina</taxon>
        <taxon>Dothideomycetes</taxon>
        <taxon>Pleosporomycetidae</taxon>
        <taxon>Pleosporales</taxon>
        <taxon>Pleosporineae</taxon>
        <taxon>Pleosporaceae</taxon>
        <taxon>Bipolaris</taxon>
    </lineage>
</organism>
<feature type="compositionally biased region" description="Basic and acidic residues" evidence="8">
    <location>
        <begin position="1224"/>
        <end position="1233"/>
    </location>
</feature>
<feature type="domain" description="Poly(A) RNA polymerase mitochondrial-like central palm" evidence="11">
    <location>
        <begin position="506"/>
        <end position="638"/>
    </location>
</feature>
<feature type="compositionally biased region" description="Basic residues" evidence="8">
    <location>
        <begin position="1498"/>
        <end position="1507"/>
    </location>
</feature>
<feature type="compositionally biased region" description="Polar residues" evidence="8">
    <location>
        <begin position="1022"/>
        <end position="1036"/>
    </location>
</feature>
<dbReference type="PANTHER" id="PTHR12271">
    <property type="entry name" value="POLY A POLYMERASE CID PAP -RELATED"/>
    <property type="match status" value="1"/>
</dbReference>
<dbReference type="Proteomes" id="UP000624244">
    <property type="component" value="Unassembled WGS sequence"/>
</dbReference>
<dbReference type="Pfam" id="PF22600">
    <property type="entry name" value="MTPAP-like_central"/>
    <property type="match status" value="1"/>
</dbReference>
<keyword evidence="5" id="KW-0808">Transferase</keyword>
<evidence type="ECO:0000259" key="11">
    <source>
        <dbReference type="Pfam" id="PF22600"/>
    </source>
</evidence>
<evidence type="ECO:0000256" key="2">
    <source>
        <dbReference type="ARBA" id="ARBA00001946"/>
    </source>
</evidence>
<dbReference type="SUPFAM" id="SSF81631">
    <property type="entry name" value="PAP/OAS1 substrate-binding domain"/>
    <property type="match status" value="1"/>
</dbReference>
<evidence type="ECO:0000256" key="8">
    <source>
        <dbReference type="SAM" id="MobiDB-lite"/>
    </source>
</evidence>
<dbReference type="SUPFAM" id="SSF81301">
    <property type="entry name" value="Nucleotidyltransferase"/>
    <property type="match status" value="1"/>
</dbReference>
<feature type="compositionally biased region" description="Low complexity" evidence="8">
    <location>
        <begin position="1432"/>
        <end position="1447"/>
    </location>
</feature>
<feature type="region of interest" description="Disordered" evidence="8">
    <location>
        <begin position="1406"/>
        <end position="1529"/>
    </location>
</feature>
<comment type="similarity">
    <text evidence="3">Belongs to the DNA polymerase type-B-like family.</text>
</comment>
<dbReference type="PANTHER" id="PTHR12271:SF113">
    <property type="entry name" value="POLY(A) RNA POLYMERASE CID11"/>
    <property type="match status" value="1"/>
</dbReference>